<dbReference type="RefSeq" id="WP_168148239.1">
    <property type="nucleotide sequence ID" value="NZ_JAAVXB010000005.1"/>
</dbReference>
<evidence type="ECO:0000256" key="8">
    <source>
        <dbReference type="HAMAP-Rule" id="MF_00910"/>
    </source>
</evidence>
<evidence type="ECO:0000256" key="7">
    <source>
        <dbReference type="ARBA" id="ARBA00023306"/>
    </source>
</evidence>
<comment type="subunit">
    <text evidence="8">Part of a complex composed of FtsB, FtsL and FtsQ.</text>
</comment>
<evidence type="ECO:0000256" key="3">
    <source>
        <dbReference type="ARBA" id="ARBA00022618"/>
    </source>
</evidence>
<evidence type="ECO:0000256" key="6">
    <source>
        <dbReference type="ARBA" id="ARBA00023136"/>
    </source>
</evidence>
<keyword evidence="3 8" id="KW-0132">Cell division</keyword>
<comment type="similarity">
    <text evidence="8">Belongs to the FtsL family.</text>
</comment>
<keyword evidence="4 8" id="KW-0812">Transmembrane</keyword>
<keyword evidence="6 8" id="KW-0472">Membrane</keyword>
<dbReference type="PANTHER" id="PTHR37479:SF1">
    <property type="entry name" value="CELL DIVISION PROTEIN FTSL"/>
    <property type="match status" value="1"/>
</dbReference>
<evidence type="ECO:0000313" key="11">
    <source>
        <dbReference type="EMBL" id="NKF22922.1"/>
    </source>
</evidence>
<keyword evidence="2 8" id="KW-1003">Cell membrane</keyword>
<dbReference type="AlphaFoldDB" id="A0A969W950"/>
<dbReference type="Proteomes" id="UP000653472">
    <property type="component" value="Unassembled WGS sequence"/>
</dbReference>
<accession>A0A969W950</accession>
<feature type="coiled-coil region" evidence="10">
    <location>
        <begin position="30"/>
        <end position="57"/>
    </location>
</feature>
<dbReference type="PANTHER" id="PTHR37479">
    <property type="entry name" value="CELL DIVISION PROTEIN FTSL"/>
    <property type="match status" value="1"/>
</dbReference>
<evidence type="ECO:0000256" key="1">
    <source>
        <dbReference type="ARBA" id="ARBA00004401"/>
    </source>
</evidence>
<evidence type="ECO:0000256" key="9">
    <source>
        <dbReference type="NCBIfam" id="TIGR02209"/>
    </source>
</evidence>
<comment type="caution">
    <text evidence="11">The sequence shown here is derived from an EMBL/GenBank/DDBJ whole genome shotgun (WGS) entry which is preliminary data.</text>
</comment>
<keyword evidence="8" id="KW-0997">Cell inner membrane</keyword>
<evidence type="ECO:0000256" key="5">
    <source>
        <dbReference type="ARBA" id="ARBA00022989"/>
    </source>
</evidence>
<sequence length="91" mass="10504">MKRGVMLVPLTLIVAIVMSALAVVRTKHENRGLVTQLESLRTERERLDMEWAQLQLEEATLANNNRVEHIARQKLGMIEPPDYVIVQERSR</sequence>
<dbReference type="InterPro" id="IPR011922">
    <property type="entry name" value="Cell_div_FtsL"/>
</dbReference>
<keyword evidence="12" id="KW-1185">Reference proteome</keyword>
<gene>
    <name evidence="8 11" type="primary">ftsL</name>
    <name evidence="11" type="ORF">G7Y82_11385</name>
</gene>
<dbReference type="GO" id="GO:0005886">
    <property type="term" value="C:plasma membrane"/>
    <property type="evidence" value="ECO:0007669"/>
    <property type="project" value="UniProtKB-SubCell"/>
</dbReference>
<protein>
    <recommendedName>
        <fullName evidence="8 9">Cell division protein FtsL</fullName>
    </recommendedName>
</protein>
<comment type="function">
    <text evidence="8">Essential cell division protein. May link together the upstream cell division proteins, which are predominantly cytoplasmic, with the downstream cell division proteins, which are predominantly periplasmic.</text>
</comment>
<dbReference type="HAMAP" id="MF_00910">
    <property type="entry name" value="FtsL"/>
    <property type="match status" value="1"/>
</dbReference>
<dbReference type="Pfam" id="PF04999">
    <property type="entry name" value="FtsL"/>
    <property type="match status" value="1"/>
</dbReference>
<keyword evidence="7 8" id="KW-0131">Cell cycle</keyword>
<evidence type="ECO:0000256" key="2">
    <source>
        <dbReference type="ARBA" id="ARBA00022475"/>
    </source>
</evidence>
<name>A0A969W950_9GAMM</name>
<comment type="subcellular location">
    <subcellularLocation>
        <location evidence="8">Cell inner membrane</location>
        <topology evidence="8">Single-pass type II membrane protein</topology>
    </subcellularLocation>
    <subcellularLocation>
        <location evidence="1">Cell membrane</location>
        <topology evidence="1">Single-pass type II membrane protein</topology>
    </subcellularLocation>
    <text evidence="8">Localizes to the division septum where it forms a ring structure.</text>
</comment>
<reference evidence="11" key="1">
    <citation type="submission" date="2020-03" db="EMBL/GenBank/DDBJ databases">
        <title>Solimonas marina sp. nov., isolated from deep seawater of the Pacific Ocean.</title>
        <authorList>
            <person name="Liu X."/>
            <person name="Lai Q."/>
            <person name="Sun F."/>
            <person name="Gai Y."/>
            <person name="Li G."/>
            <person name="Shao Z."/>
        </authorList>
    </citation>
    <scope>NUCLEOTIDE SEQUENCE</scope>
    <source>
        <strain evidence="11">C16B3</strain>
    </source>
</reference>
<dbReference type="GO" id="GO:0032153">
    <property type="term" value="C:cell division site"/>
    <property type="evidence" value="ECO:0007669"/>
    <property type="project" value="UniProtKB-UniRule"/>
</dbReference>
<keyword evidence="10" id="KW-0175">Coiled coil</keyword>
<proteinExistence type="inferred from homology"/>
<dbReference type="EMBL" id="JAAVXB010000005">
    <property type="protein sequence ID" value="NKF22922.1"/>
    <property type="molecule type" value="Genomic_DNA"/>
</dbReference>
<keyword evidence="5 8" id="KW-1133">Transmembrane helix</keyword>
<dbReference type="GO" id="GO:0043093">
    <property type="term" value="P:FtsZ-dependent cytokinesis"/>
    <property type="evidence" value="ECO:0007669"/>
    <property type="project" value="UniProtKB-UniRule"/>
</dbReference>
<evidence type="ECO:0000256" key="4">
    <source>
        <dbReference type="ARBA" id="ARBA00022692"/>
    </source>
</evidence>
<evidence type="ECO:0000313" key="12">
    <source>
        <dbReference type="Proteomes" id="UP000653472"/>
    </source>
</evidence>
<dbReference type="NCBIfam" id="TIGR02209">
    <property type="entry name" value="ftsL_broad"/>
    <property type="match status" value="1"/>
</dbReference>
<evidence type="ECO:0000256" key="10">
    <source>
        <dbReference type="SAM" id="Coils"/>
    </source>
</evidence>
<organism evidence="11 12">
    <name type="scientific">Solimonas marina</name>
    <dbReference type="NCBI Taxonomy" id="2714601"/>
    <lineage>
        <taxon>Bacteria</taxon>
        <taxon>Pseudomonadati</taxon>
        <taxon>Pseudomonadota</taxon>
        <taxon>Gammaproteobacteria</taxon>
        <taxon>Nevskiales</taxon>
        <taxon>Nevskiaceae</taxon>
        <taxon>Solimonas</taxon>
    </lineage>
</organism>